<dbReference type="Proteomes" id="UP000014523">
    <property type="component" value="Unassembled WGS sequence"/>
</dbReference>
<keyword evidence="1" id="KW-0812">Transmembrane</keyword>
<dbReference type="GeneID" id="99059046"/>
<evidence type="ECO:0008006" key="4">
    <source>
        <dbReference type="Google" id="ProtNLM"/>
    </source>
</evidence>
<reference evidence="2 3" key="1">
    <citation type="submission" date="2013-06" db="EMBL/GenBank/DDBJ databases">
        <title>The Genome Sequence of Acinetobacter gyllenbergii CIP 110306.</title>
        <authorList>
            <consortium name="The Broad Institute Genome Sequencing Platform"/>
            <consortium name="The Broad Institute Genome Sequencing Center for Infectious Disease"/>
            <person name="Cerqueira G."/>
            <person name="Feldgarden M."/>
            <person name="Courvalin P."/>
            <person name="Perichon B."/>
            <person name="Grillot-Courvalin C."/>
            <person name="Clermont D."/>
            <person name="Rocha E."/>
            <person name="Yoon E.-J."/>
            <person name="Nemec A."/>
            <person name="Young S.K."/>
            <person name="Zeng Q."/>
            <person name="Gargeya S."/>
            <person name="Fitzgerald M."/>
            <person name="Abouelleil A."/>
            <person name="Alvarado L."/>
            <person name="Berlin A.M."/>
            <person name="Chapman S.B."/>
            <person name="Dewar J."/>
            <person name="Goldberg J."/>
            <person name="Griggs A."/>
            <person name="Gujja S."/>
            <person name="Hansen M."/>
            <person name="Howarth C."/>
            <person name="Imamovic A."/>
            <person name="Larimer J."/>
            <person name="McCowan C."/>
            <person name="Murphy C."/>
            <person name="Pearson M."/>
            <person name="Priest M."/>
            <person name="Roberts A."/>
            <person name="Saif S."/>
            <person name="Shea T."/>
            <person name="Sykes S."/>
            <person name="Wortman J."/>
            <person name="Nusbaum C."/>
            <person name="Birren B."/>
        </authorList>
    </citation>
    <scope>NUCLEOTIDE SEQUENCE [LARGE SCALE GENOMIC DNA]</scope>
    <source>
        <strain evidence="2 3">CIP 110306</strain>
    </source>
</reference>
<keyword evidence="1" id="KW-1133">Transmembrane helix</keyword>
<keyword evidence="3" id="KW-1185">Reference proteome</keyword>
<proteinExistence type="predicted"/>
<dbReference type="EMBL" id="ATGG01000003">
    <property type="protein sequence ID" value="EPF93348.1"/>
    <property type="molecule type" value="Genomic_DNA"/>
</dbReference>
<feature type="transmembrane region" description="Helical" evidence="1">
    <location>
        <begin position="28"/>
        <end position="48"/>
    </location>
</feature>
<keyword evidence="1" id="KW-0472">Membrane</keyword>
<gene>
    <name evidence="2" type="ORF">F957_00144</name>
</gene>
<name>A0A829HKU6_9GAMM</name>
<accession>A0A829HKU6</accession>
<evidence type="ECO:0000256" key="1">
    <source>
        <dbReference type="SAM" id="Phobius"/>
    </source>
</evidence>
<feature type="transmembrane region" description="Helical" evidence="1">
    <location>
        <begin position="60"/>
        <end position="82"/>
    </location>
</feature>
<evidence type="ECO:0000313" key="2">
    <source>
        <dbReference type="EMBL" id="EPF93348.1"/>
    </source>
</evidence>
<protein>
    <recommendedName>
        <fullName evidence="4">Major facilitator superfamily (MFS) profile domain-containing protein</fullName>
    </recommendedName>
</protein>
<sequence>MLTILAEVIVAFFVSNYKSEEYPYLTSFVKGMVIGFFAFVIGNILDLIKGNLMSFPQQVLFFLLSFGLGLIMFLFFSLFRWLERTDFGKK</sequence>
<dbReference type="RefSeq" id="WP_016542105.1">
    <property type="nucleotide sequence ID" value="NZ_ASQH01000015.1"/>
</dbReference>
<organism evidence="2 3">
    <name type="scientific">Acinetobacter gyllenbergii CIP 110306 = MTCC 11365</name>
    <dbReference type="NCBI Taxonomy" id="1217657"/>
    <lineage>
        <taxon>Bacteria</taxon>
        <taxon>Pseudomonadati</taxon>
        <taxon>Pseudomonadota</taxon>
        <taxon>Gammaproteobacteria</taxon>
        <taxon>Moraxellales</taxon>
        <taxon>Moraxellaceae</taxon>
        <taxon>Acinetobacter</taxon>
    </lineage>
</organism>
<dbReference type="AlphaFoldDB" id="A0A829HKU6"/>
<comment type="caution">
    <text evidence="2">The sequence shown here is derived from an EMBL/GenBank/DDBJ whole genome shotgun (WGS) entry which is preliminary data.</text>
</comment>
<evidence type="ECO:0000313" key="3">
    <source>
        <dbReference type="Proteomes" id="UP000014523"/>
    </source>
</evidence>